<dbReference type="Gene3D" id="3.30.420.10">
    <property type="entry name" value="Ribonuclease H-like superfamily/Ribonuclease H"/>
    <property type="match status" value="1"/>
</dbReference>
<dbReference type="SUPFAM" id="SSF53098">
    <property type="entry name" value="Ribonuclease H-like"/>
    <property type="match status" value="1"/>
</dbReference>
<dbReference type="InterPro" id="IPR036397">
    <property type="entry name" value="RNaseH_sf"/>
</dbReference>
<dbReference type="AlphaFoldDB" id="A0ABD2NJH8"/>
<dbReference type="InterPro" id="IPR012337">
    <property type="entry name" value="RNaseH-like_sf"/>
</dbReference>
<dbReference type="EMBL" id="JABFTP020000122">
    <property type="protein sequence ID" value="KAL3278547.1"/>
    <property type="molecule type" value="Genomic_DNA"/>
</dbReference>
<protein>
    <recommendedName>
        <fullName evidence="4">Integrase catalytic domain-containing protein</fullName>
    </recommendedName>
</protein>
<organism evidence="2 3">
    <name type="scientific">Cryptolaemus montrouzieri</name>
    <dbReference type="NCBI Taxonomy" id="559131"/>
    <lineage>
        <taxon>Eukaryota</taxon>
        <taxon>Metazoa</taxon>
        <taxon>Ecdysozoa</taxon>
        <taxon>Arthropoda</taxon>
        <taxon>Hexapoda</taxon>
        <taxon>Insecta</taxon>
        <taxon>Pterygota</taxon>
        <taxon>Neoptera</taxon>
        <taxon>Endopterygota</taxon>
        <taxon>Coleoptera</taxon>
        <taxon>Polyphaga</taxon>
        <taxon>Cucujiformia</taxon>
        <taxon>Coccinelloidea</taxon>
        <taxon>Coccinellidae</taxon>
        <taxon>Scymninae</taxon>
        <taxon>Scymnini</taxon>
        <taxon>Cryptolaemus</taxon>
    </lineage>
</organism>
<gene>
    <name evidence="2" type="ORF">HHI36_024414</name>
</gene>
<feature type="region of interest" description="Disordered" evidence="1">
    <location>
        <begin position="118"/>
        <end position="145"/>
    </location>
</feature>
<proteinExistence type="predicted"/>
<accession>A0ABD2NJH8</accession>
<keyword evidence="3" id="KW-1185">Reference proteome</keyword>
<evidence type="ECO:0008006" key="4">
    <source>
        <dbReference type="Google" id="ProtNLM"/>
    </source>
</evidence>
<evidence type="ECO:0000313" key="3">
    <source>
        <dbReference type="Proteomes" id="UP001516400"/>
    </source>
</evidence>
<sequence length="165" mass="19232">MKLFYLSSRSITGLPSNRWSETMYYLCLHQATSKFHNAPLLQHALTKPWDTVVIDIMRLCENTPSGIRFITVITELLTRLIEAVAVPRTTTDEVIQAMDEVLIRFGYPRVLLHRNLPSEEKPHRTPEPGFEDQPTKQTPGTSRKHMGEMYRLLRIEQHCFYCKNM</sequence>
<reference evidence="2 3" key="1">
    <citation type="journal article" date="2021" name="BMC Biol.">
        <title>Horizontally acquired antibacterial genes associated with adaptive radiation of ladybird beetles.</title>
        <authorList>
            <person name="Li H.S."/>
            <person name="Tang X.F."/>
            <person name="Huang Y.H."/>
            <person name="Xu Z.Y."/>
            <person name="Chen M.L."/>
            <person name="Du X.Y."/>
            <person name="Qiu B.Y."/>
            <person name="Chen P.T."/>
            <person name="Zhang W."/>
            <person name="Slipinski A."/>
            <person name="Escalona H.E."/>
            <person name="Waterhouse R.M."/>
            <person name="Zwick A."/>
            <person name="Pang H."/>
        </authorList>
    </citation>
    <scope>NUCLEOTIDE SEQUENCE [LARGE SCALE GENOMIC DNA]</scope>
    <source>
        <strain evidence="2">SYSU2018</strain>
    </source>
</reference>
<name>A0ABD2NJH8_9CUCU</name>
<evidence type="ECO:0000313" key="2">
    <source>
        <dbReference type="EMBL" id="KAL3278547.1"/>
    </source>
</evidence>
<dbReference type="Proteomes" id="UP001516400">
    <property type="component" value="Unassembled WGS sequence"/>
</dbReference>
<evidence type="ECO:0000256" key="1">
    <source>
        <dbReference type="SAM" id="MobiDB-lite"/>
    </source>
</evidence>
<comment type="caution">
    <text evidence="2">The sequence shown here is derived from an EMBL/GenBank/DDBJ whole genome shotgun (WGS) entry which is preliminary data.</text>
</comment>